<evidence type="ECO:0000313" key="1">
    <source>
        <dbReference type="EMBL" id="PIS13435.1"/>
    </source>
</evidence>
<comment type="caution">
    <text evidence="1">The sequence shown here is derived from an EMBL/GenBank/DDBJ whole genome shotgun (WGS) entry which is preliminary data.</text>
</comment>
<dbReference type="Gene3D" id="3.30.2310.20">
    <property type="entry name" value="RelE-like"/>
    <property type="match status" value="1"/>
</dbReference>
<sequence>MDRINKFLKSLSLSRRKEIRVLVERILKKDLINLDCKKLRGFSDIYRVRQGKIRIIFQKNIKEKNMIIVIKNRKEGTYKFSKKGP</sequence>
<dbReference type="InterPro" id="IPR035093">
    <property type="entry name" value="RelE/ParE_toxin_dom_sf"/>
</dbReference>
<evidence type="ECO:0008006" key="3">
    <source>
        <dbReference type="Google" id="ProtNLM"/>
    </source>
</evidence>
<gene>
    <name evidence="1" type="ORF">COT67_01715</name>
</gene>
<reference evidence="2" key="1">
    <citation type="submission" date="2017-09" db="EMBL/GenBank/DDBJ databases">
        <title>Depth-based differentiation of microbial function through sediment-hosted aquifers and enrichment of novel symbionts in the deep terrestrial subsurface.</title>
        <authorList>
            <person name="Probst A.J."/>
            <person name="Ladd B."/>
            <person name="Jarett J.K."/>
            <person name="Geller-Mcgrath D.E."/>
            <person name="Sieber C.M.K."/>
            <person name="Emerson J.B."/>
            <person name="Anantharaman K."/>
            <person name="Thomas B.C."/>
            <person name="Malmstrom R."/>
            <person name="Stieglmeier M."/>
            <person name="Klingl A."/>
            <person name="Woyke T."/>
            <person name="Ryan C.M."/>
            <person name="Banfield J.F."/>
        </authorList>
    </citation>
    <scope>NUCLEOTIDE SEQUENCE [LARGE SCALE GENOMIC DNA]</scope>
</reference>
<organism evidence="1 2">
    <name type="scientific">Candidatus Tagabacteria bacterium CG09_land_8_20_14_0_10_41_14</name>
    <dbReference type="NCBI Taxonomy" id="1975021"/>
    <lineage>
        <taxon>Bacteria</taxon>
        <taxon>Candidatus Tagaibacteriota</taxon>
    </lineage>
</organism>
<dbReference type="SUPFAM" id="SSF143011">
    <property type="entry name" value="RelE-like"/>
    <property type="match status" value="1"/>
</dbReference>
<proteinExistence type="predicted"/>
<evidence type="ECO:0000313" key="2">
    <source>
        <dbReference type="Proteomes" id="UP000230353"/>
    </source>
</evidence>
<accession>A0A2H0WLG8</accession>
<name>A0A2H0WLG8_9BACT</name>
<dbReference type="AlphaFoldDB" id="A0A2H0WLG8"/>
<protein>
    <recommendedName>
        <fullName evidence="3">Cytotoxic translational repressor of toxin-antitoxin stability system</fullName>
    </recommendedName>
</protein>
<dbReference type="Proteomes" id="UP000230353">
    <property type="component" value="Unassembled WGS sequence"/>
</dbReference>
<dbReference type="EMBL" id="PEZL01000024">
    <property type="protein sequence ID" value="PIS13435.1"/>
    <property type="molecule type" value="Genomic_DNA"/>
</dbReference>